<evidence type="ECO:0000256" key="3">
    <source>
        <dbReference type="ARBA" id="ARBA00022553"/>
    </source>
</evidence>
<evidence type="ECO:0000313" key="10">
    <source>
        <dbReference type="Proteomes" id="UP000295499"/>
    </source>
</evidence>
<dbReference type="Gene3D" id="1.10.287.130">
    <property type="match status" value="1"/>
</dbReference>
<dbReference type="SUPFAM" id="SSF47384">
    <property type="entry name" value="Homodimeric domain of signal transducing histidine kinase"/>
    <property type="match status" value="1"/>
</dbReference>
<keyword evidence="7" id="KW-0732">Signal</keyword>
<gene>
    <name evidence="9" type="ORF">CLV32_4547</name>
</gene>
<dbReference type="Gene3D" id="1.25.40.10">
    <property type="entry name" value="Tetratricopeptide repeat domain"/>
    <property type="match status" value="2"/>
</dbReference>
<dbReference type="EMBL" id="SNWM01000007">
    <property type="protein sequence ID" value="TDO19307.1"/>
    <property type="molecule type" value="Genomic_DNA"/>
</dbReference>
<dbReference type="PRINTS" id="PR00344">
    <property type="entry name" value="BCTRLSENSOR"/>
</dbReference>
<feature type="repeat" description="TPR" evidence="4">
    <location>
        <begin position="198"/>
        <end position="231"/>
    </location>
</feature>
<dbReference type="InterPro" id="IPR036890">
    <property type="entry name" value="HATPase_C_sf"/>
</dbReference>
<feature type="transmembrane region" description="Helical" evidence="6">
    <location>
        <begin position="345"/>
        <end position="363"/>
    </location>
</feature>
<dbReference type="InterPro" id="IPR036097">
    <property type="entry name" value="HisK_dim/P_sf"/>
</dbReference>
<comment type="catalytic activity">
    <reaction evidence="1">
        <text>ATP + protein L-histidine = ADP + protein N-phospho-L-histidine.</text>
        <dbReference type="EC" id="2.7.13.3"/>
    </reaction>
</comment>
<feature type="domain" description="Histidine kinase" evidence="8">
    <location>
        <begin position="421"/>
        <end position="657"/>
    </location>
</feature>
<dbReference type="PROSITE" id="PS50005">
    <property type="entry name" value="TPR"/>
    <property type="match status" value="1"/>
</dbReference>
<dbReference type="SUPFAM" id="SSF48452">
    <property type="entry name" value="TPR-like"/>
    <property type="match status" value="1"/>
</dbReference>
<keyword evidence="4" id="KW-0802">TPR repeat</keyword>
<dbReference type="Pfam" id="PF13424">
    <property type="entry name" value="TPR_12"/>
    <property type="match status" value="1"/>
</dbReference>
<dbReference type="RefSeq" id="WP_133559143.1">
    <property type="nucleotide sequence ID" value="NZ_SNWM01000007.1"/>
</dbReference>
<dbReference type="Pfam" id="PF13181">
    <property type="entry name" value="TPR_8"/>
    <property type="match status" value="1"/>
</dbReference>
<dbReference type="SMART" id="SM00388">
    <property type="entry name" value="HisKA"/>
    <property type="match status" value="1"/>
</dbReference>
<dbReference type="InterPro" id="IPR019734">
    <property type="entry name" value="TPR_rpt"/>
</dbReference>
<dbReference type="Gene3D" id="3.30.565.10">
    <property type="entry name" value="Histidine kinase-like ATPase, C-terminal domain"/>
    <property type="match status" value="1"/>
</dbReference>
<accession>A0A4R6ICK2</accession>
<keyword evidence="3" id="KW-0597">Phosphoprotein</keyword>
<evidence type="ECO:0000256" key="2">
    <source>
        <dbReference type="ARBA" id="ARBA00012438"/>
    </source>
</evidence>
<dbReference type="SUPFAM" id="SSF55874">
    <property type="entry name" value="ATPase domain of HSP90 chaperone/DNA topoisomerase II/histidine kinase"/>
    <property type="match status" value="1"/>
</dbReference>
<dbReference type="InterPro" id="IPR003594">
    <property type="entry name" value="HATPase_dom"/>
</dbReference>
<protein>
    <recommendedName>
        <fullName evidence="2">histidine kinase</fullName>
        <ecNumber evidence="2">2.7.13.3</ecNumber>
    </recommendedName>
</protein>
<dbReference type="InterPro" id="IPR003661">
    <property type="entry name" value="HisK_dim/P_dom"/>
</dbReference>
<dbReference type="SMART" id="SM00028">
    <property type="entry name" value="TPR"/>
    <property type="match status" value="4"/>
</dbReference>
<evidence type="ECO:0000259" key="8">
    <source>
        <dbReference type="PROSITE" id="PS50109"/>
    </source>
</evidence>
<dbReference type="PROSITE" id="PS50109">
    <property type="entry name" value="HIS_KIN"/>
    <property type="match status" value="1"/>
</dbReference>
<dbReference type="EC" id="2.7.13.3" evidence="2"/>
<feature type="chain" id="PRO_5020362320" description="histidine kinase" evidence="7">
    <location>
        <begin position="20"/>
        <end position="657"/>
    </location>
</feature>
<evidence type="ECO:0000256" key="7">
    <source>
        <dbReference type="SAM" id="SignalP"/>
    </source>
</evidence>
<keyword evidence="5" id="KW-0175">Coiled coil</keyword>
<dbReference type="InterPro" id="IPR004358">
    <property type="entry name" value="Sig_transdc_His_kin-like_C"/>
</dbReference>
<feature type="coiled-coil region" evidence="5">
    <location>
        <begin position="368"/>
        <end position="412"/>
    </location>
</feature>
<dbReference type="GO" id="GO:0000155">
    <property type="term" value="F:phosphorelay sensor kinase activity"/>
    <property type="evidence" value="ECO:0007669"/>
    <property type="project" value="InterPro"/>
</dbReference>
<evidence type="ECO:0000256" key="6">
    <source>
        <dbReference type="SAM" id="Phobius"/>
    </source>
</evidence>
<dbReference type="SMART" id="SM00387">
    <property type="entry name" value="HATPase_c"/>
    <property type="match status" value="1"/>
</dbReference>
<sequence length="657" mass="73047">MKKLLSFFCFSSIAVSGFAQVKNIDSLKNLLNRAQNDAVRISLIDQIMRQYASSNWDSIVPYAKKKIAIAEQQKDEALVAVSKSDLAKAYYTKGNYSKALELSFQALTAIESLKDKKLLPDLLNLIGNIYKGQQNYTKAKQYFKQAEGLAISLKDKVIIEASYGNLAYVYEKSNKLDSAIYYANKFLALPRASTYGVPNVYTVLGEAHLKMNDEKAAAMYFRKAFALAKEGSILRDLSTVGISIAGYFQKTAQSDSAIYYANNALMNARKAAYNKGIYESTALLYALYDSLKKPDSAFKYLKLTSSAKDSIYNVSRFQEIENLNADEHLRQTEIAAAKKSFRNKLAFIFLCSGFTLICIATLLQFRNNNNRKKAYAILESQKKETENQKDLAEHALKQLQVTQAQLIQAEKMASLGELTAGIAHEIQNPLNFINNFSEVNIELLEEMDLQLTQGDMDEIKAIMADLKQNEERIGHHGKRADSIVKGMLQHSRTSTGEKRFSDVNELVDEAMKLAYHGLRAKDHSFNAELLTDFDSALPQLNLMPQDIVRVLVNLFNNAFYAVQERGKTETSDFRPSVSAITTTDAAGVKIIVRDNGTGVPPAIKEKIMQPFFTTKPTGEGTGLGLSMSYDIVKAHGGELKVTDVAGGGSEFEIVLPL</sequence>
<keyword evidence="6" id="KW-1133">Transmembrane helix</keyword>
<evidence type="ECO:0000256" key="1">
    <source>
        <dbReference type="ARBA" id="ARBA00000085"/>
    </source>
</evidence>
<keyword evidence="6" id="KW-0472">Membrane</keyword>
<evidence type="ECO:0000313" key="9">
    <source>
        <dbReference type="EMBL" id="TDO19307.1"/>
    </source>
</evidence>
<dbReference type="Pfam" id="PF02518">
    <property type="entry name" value="HATPase_c"/>
    <property type="match status" value="1"/>
</dbReference>
<keyword evidence="6" id="KW-0812">Transmembrane</keyword>
<dbReference type="PANTHER" id="PTHR43065">
    <property type="entry name" value="SENSOR HISTIDINE KINASE"/>
    <property type="match status" value="1"/>
</dbReference>
<dbReference type="InterPro" id="IPR011990">
    <property type="entry name" value="TPR-like_helical_dom_sf"/>
</dbReference>
<feature type="signal peptide" evidence="7">
    <location>
        <begin position="1"/>
        <end position="19"/>
    </location>
</feature>
<proteinExistence type="predicted"/>
<dbReference type="CDD" id="cd00082">
    <property type="entry name" value="HisKA"/>
    <property type="match status" value="1"/>
</dbReference>
<evidence type="ECO:0000256" key="5">
    <source>
        <dbReference type="SAM" id="Coils"/>
    </source>
</evidence>
<organism evidence="9 10">
    <name type="scientific">Pedobacter duraquae</name>
    <dbReference type="NCBI Taxonomy" id="425511"/>
    <lineage>
        <taxon>Bacteria</taxon>
        <taxon>Pseudomonadati</taxon>
        <taxon>Bacteroidota</taxon>
        <taxon>Sphingobacteriia</taxon>
        <taxon>Sphingobacteriales</taxon>
        <taxon>Sphingobacteriaceae</taxon>
        <taxon>Pedobacter</taxon>
    </lineage>
</organism>
<reference evidence="9 10" key="1">
    <citation type="submission" date="2019-03" db="EMBL/GenBank/DDBJ databases">
        <title>Genomic Encyclopedia of Archaeal and Bacterial Type Strains, Phase II (KMG-II): from individual species to whole genera.</title>
        <authorList>
            <person name="Goeker M."/>
        </authorList>
    </citation>
    <scope>NUCLEOTIDE SEQUENCE [LARGE SCALE GENOMIC DNA]</scope>
    <source>
        <strain evidence="9 10">DSM 19034</strain>
    </source>
</reference>
<dbReference type="OrthoDB" id="9810447at2"/>
<comment type="caution">
    <text evidence="9">The sequence shown here is derived from an EMBL/GenBank/DDBJ whole genome shotgun (WGS) entry which is preliminary data.</text>
</comment>
<dbReference type="InterPro" id="IPR005467">
    <property type="entry name" value="His_kinase_dom"/>
</dbReference>
<dbReference type="PANTHER" id="PTHR43065:SF42">
    <property type="entry name" value="TWO-COMPONENT SENSOR PPRA"/>
    <property type="match status" value="1"/>
</dbReference>
<dbReference type="Proteomes" id="UP000295499">
    <property type="component" value="Unassembled WGS sequence"/>
</dbReference>
<keyword evidence="10" id="KW-1185">Reference proteome</keyword>
<evidence type="ECO:0000256" key="4">
    <source>
        <dbReference type="PROSITE-ProRule" id="PRU00339"/>
    </source>
</evidence>
<dbReference type="AlphaFoldDB" id="A0A4R6ICK2"/>
<name>A0A4R6ICK2_9SPHI</name>